<name>A0ABN6XWI1_9MICO</name>
<accession>A0ABN6XWI1</accession>
<reference evidence="6" key="1">
    <citation type="journal article" date="2019" name="Int. J. Syst. Evol. Microbiol.">
        <title>The Global Catalogue of Microorganisms (GCM) 10K type strain sequencing project: providing services to taxonomists for standard genome sequencing and annotation.</title>
        <authorList>
            <consortium name="The Broad Institute Genomics Platform"/>
            <consortium name="The Broad Institute Genome Sequencing Center for Infectious Disease"/>
            <person name="Wu L."/>
            <person name="Ma J."/>
        </authorList>
    </citation>
    <scope>NUCLEOTIDE SEQUENCE [LARGE SCALE GENOMIC DNA]</scope>
    <source>
        <strain evidence="6">NBRC 108728</strain>
    </source>
</reference>
<keyword evidence="3" id="KW-0804">Transcription</keyword>
<evidence type="ECO:0000313" key="6">
    <source>
        <dbReference type="Proteomes" id="UP001321486"/>
    </source>
</evidence>
<dbReference type="Pfam" id="PF12833">
    <property type="entry name" value="HTH_18"/>
    <property type="match status" value="1"/>
</dbReference>
<gene>
    <name evidence="5" type="ORF">GCM10025867_05280</name>
</gene>
<keyword evidence="2" id="KW-0238">DNA-binding</keyword>
<feature type="domain" description="HTH araC/xylS-type" evidence="4">
    <location>
        <begin position="141"/>
        <end position="242"/>
    </location>
</feature>
<dbReference type="InterPro" id="IPR018060">
    <property type="entry name" value="HTH_AraC"/>
</dbReference>
<dbReference type="InterPro" id="IPR018062">
    <property type="entry name" value="HTH_AraC-typ_CS"/>
</dbReference>
<dbReference type="InterPro" id="IPR009057">
    <property type="entry name" value="Homeodomain-like_sf"/>
</dbReference>
<dbReference type="PANTHER" id="PTHR46796:SF12">
    <property type="entry name" value="HTH-TYPE DNA-BINDING TRANSCRIPTIONAL ACTIVATOR EUTR"/>
    <property type="match status" value="1"/>
</dbReference>
<evidence type="ECO:0000256" key="3">
    <source>
        <dbReference type="ARBA" id="ARBA00023163"/>
    </source>
</evidence>
<dbReference type="RefSeq" id="WP_286345293.1">
    <property type="nucleotide sequence ID" value="NZ_AP027732.1"/>
</dbReference>
<proteinExistence type="predicted"/>
<dbReference type="SUPFAM" id="SSF46689">
    <property type="entry name" value="Homeodomain-like"/>
    <property type="match status" value="2"/>
</dbReference>
<dbReference type="SMART" id="SM00342">
    <property type="entry name" value="HTH_ARAC"/>
    <property type="match status" value="1"/>
</dbReference>
<organism evidence="5 6">
    <name type="scientific">Frondihabitans sucicola</name>
    <dbReference type="NCBI Taxonomy" id="1268041"/>
    <lineage>
        <taxon>Bacteria</taxon>
        <taxon>Bacillati</taxon>
        <taxon>Actinomycetota</taxon>
        <taxon>Actinomycetes</taxon>
        <taxon>Micrococcales</taxon>
        <taxon>Microbacteriaceae</taxon>
        <taxon>Frondihabitans</taxon>
    </lineage>
</organism>
<dbReference type="InterPro" id="IPR050204">
    <property type="entry name" value="AraC_XylS_family_regulators"/>
</dbReference>
<evidence type="ECO:0000313" key="5">
    <source>
        <dbReference type="EMBL" id="BDZ48287.1"/>
    </source>
</evidence>
<evidence type="ECO:0000256" key="2">
    <source>
        <dbReference type="ARBA" id="ARBA00023125"/>
    </source>
</evidence>
<sequence>MVSWITAGAGIYDVGADETPLAIGRPAMFPTGKRFAFDFTDYRQNLVHFGAGFLERVAAESEGALPGPIHFDHTAVPDADALRRWKSTITTVAKTVIGQEPSPLVLADIKRLAAETLLRTFPHRTAPLPPLLTNPRNSRIRAAVEFIHVSAHLPITSTDIARAADLSLRGLQSAFATQLGMTPTAYLRDVRLDRAHADLVHLGPAEASVAAVAERWGFAHSGRFSAAYGQRFGELPSETLRS</sequence>
<keyword evidence="1" id="KW-0805">Transcription regulation</keyword>
<dbReference type="PANTHER" id="PTHR46796">
    <property type="entry name" value="HTH-TYPE TRANSCRIPTIONAL ACTIVATOR RHAS-RELATED"/>
    <property type="match status" value="1"/>
</dbReference>
<dbReference type="PROSITE" id="PS01124">
    <property type="entry name" value="HTH_ARAC_FAMILY_2"/>
    <property type="match status" value="1"/>
</dbReference>
<protein>
    <recommendedName>
        <fullName evidence="4">HTH araC/xylS-type domain-containing protein</fullName>
    </recommendedName>
</protein>
<dbReference type="Proteomes" id="UP001321486">
    <property type="component" value="Chromosome"/>
</dbReference>
<dbReference type="PROSITE" id="PS00041">
    <property type="entry name" value="HTH_ARAC_FAMILY_1"/>
    <property type="match status" value="1"/>
</dbReference>
<evidence type="ECO:0000256" key="1">
    <source>
        <dbReference type="ARBA" id="ARBA00023015"/>
    </source>
</evidence>
<dbReference type="EMBL" id="AP027732">
    <property type="protein sequence ID" value="BDZ48287.1"/>
    <property type="molecule type" value="Genomic_DNA"/>
</dbReference>
<evidence type="ECO:0000259" key="4">
    <source>
        <dbReference type="PROSITE" id="PS01124"/>
    </source>
</evidence>
<dbReference type="Gene3D" id="1.10.10.60">
    <property type="entry name" value="Homeodomain-like"/>
    <property type="match status" value="1"/>
</dbReference>
<keyword evidence="6" id="KW-1185">Reference proteome</keyword>